<dbReference type="Gene3D" id="2.40.440.10">
    <property type="entry name" value="L,D-transpeptidase catalytic domain-like"/>
    <property type="match status" value="1"/>
</dbReference>
<feature type="active site" description="Proton donor/acceptor" evidence="7">
    <location>
        <position position="351"/>
    </location>
</feature>
<dbReference type="SUPFAM" id="SSF47090">
    <property type="entry name" value="PGBD-like"/>
    <property type="match status" value="1"/>
</dbReference>
<dbReference type="InterPro" id="IPR045380">
    <property type="entry name" value="LD_TPept_scaffold_dom"/>
</dbReference>
<dbReference type="CDD" id="cd16913">
    <property type="entry name" value="YkuD_like"/>
    <property type="match status" value="1"/>
</dbReference>
<dbReference type="SUPFAM" id="SSF141523">
    <property type="entry name" value="L,D-transpeptidase catalytic domain-like"/>
    <property type="match status" value="1"/>
</dbReference>
<dbReference type="Pfam" id="PF03734">
    <property type="entry name" value="YkuD"/>
    <property type="match status" value="1"/>
</dbReference>
<dbReference type="InterPro" id="IPR052905">
    <property type="entry name" value="LD-transpeptidase_YkuD-like"/>
</dbReference>
<dbReference type="InterPro" id="IPR036365">
    <property type="entry name" value="PGBD-like_sf"/>
</dbReference>
<dbReference type="InterPro" id="IPR005490">
    <property type="entry name" value="LD_TPept_cat_dom"/>
</dbReference>
<comment type="pathway">
    <text evidence="1 7">Cell wall biogenesis; peptidoglycan biosynthesis.</text>
</comment>
<evidence type="ECO:0000256" key="2">
    <source>
        <dbReference type="ARBA" id="ARBA00005992"/>
    </source>
</evidence>
<reference evidence="9 10" key="1">
    <citation type="submission" date="2024-06" db="EMBL/GenBank/DDBJ databases">
        <title>Novosphingobium rhizovicinus M1R2S20.</title>
        <authorList>
            <person name="Sun J.-Q."/>
        </authorList>
    </citation>
    <scope>NUCLEOTIDE SEQUENCE [LARGE SCALE GENOMIC DNA]</scope>
    <source>
        <strain evidence="9 10">M1R2S20</strain>
    </source>
</reference>
<feature type="active site" description="Nucleophile" evidence="7">
    <location>
        <position position="370"/>
    </location>
</feature>
<name>A0ABV3RBY0_9SPHN</name>
<evidence type="ECO:0000313" key="10">
    <source>
        <dbReference type="Proteomes" id="UP001556118"/>
    </source>
</evidence>
<evidence type="ECO:0000259" key="8">
    <source>
        <dbReference type="PROSITE" id="PS52029"/>
    </source>
</evidence>
<evidence type="ECO:0000256" key="4">
    <source>
        <dbReference type="ARBA" id="ARBA00022960"/>
    </source>
</evidence>
<dbReference type="Pfam" id="PF20142">
    <property type="entry name" value="Scaffold"/>
    <property type="match status" value="1"/>
</dbReference>
<comment type="similarity">
    <text evidence="2">Belongs to the YkuD family.</text>
</comment>
<protein>
    <submittedName>
        <fullName evidence="9">L,D-transpeptidase family protein</fullName>
    </submittedName>
</protein>
<evidence type="ECO:0000256" key="7">
    <source>
        <dbReference type="PROSITE-ProRule" id="PRU01373"/>
    </source>
</evidence>
<dbReference type="PROSITE" id="PS52029">
    <property type="entry name" value="LD_TPASE"/>
    <property type="match status" value="1"/>
</dbReference>
<dbReference type="InterPro" id="IPR038063">
    <property type="entry name" value="Transpep_catalytic_dom"/>
</dbReference>
<dbReference type="PANTHER" id="PTHR41533:SF2">
    <property type="entry name" value="BLR7131 PROTEIN"/>
    <property type="match status" value="1"/>
</dbReference>
<keyword evidence="5 7" id="KW-0573">Peptidoglycan synthesis</keyword>
<organism evidence="9 10">
    <name type="scientific">Novosphingobium rhizovicinum</name>
    <dbReference type="NCBI Taxonomy" id="3228928"/>
    <lineage>
        <taxon>Bacteria</taxon>
        <taxon>Pseudomonadati</taxon>
        <taxon>Pseudomonadota</taxon>
        <taxon>Alphaproteobacteria</taxon>
        <taxon>Sphingomonadales</taxon>
        <taxon>Sphingomonadaceae</taxon>
        <taxon>Novosphingobium</taxon>
    </lineage>
</organism>
<proteinExistence type="inferred from homology"/>
<dbReference type="EMBL" id="JBFNXR010000031">
    <property type="protein sequence ID" value="MEW9855342.1"/>
    <property type="molecule type" value="Genomic_DNA"/>
</dbReference>
<keyword evidence="3" id="KW-0808">Transferase</keyword>
<dbReference type="Gene3D" id="1.10.101.10">
    <property type="entry name" value="PGBD-like superfamily/PGBD"/>
    <property type="match status" value="1"/>
</dbReference>
<evidence type="ECO:0000256" key="6">
    <source>
        <dbReference type="ARBA" id="ARBA00023316"/>
    </source>
</evidence>
<evidence type="ECO:0000256" key="5">
    <source>
        <dbReference type="ARBA" id="ARBA00022984"/>
    </source>
</evidence>
<accession>A0ABV3RBY0</accession>
<keyword evidence="4 7" id="KW-0133">Cell shape</keyword>
<keyword evidence="10" id="KW-1185">Reference proteome</keyword>
<evidence type="ECO:0000256" key="1">
    <source>
        <dbReference type="ARBA" id="ARBA00004752"/>
    </source>
</evidence>
<evidence type="ECO:0000313" key="9">
    <source>
        <dbReference type="EMBL" id="MEW9855342.1"/>
    </source>
</evidence>
<dbReference type="Pfam" id="PF01471">
    <property type="entry name" value="PG_binding_1"/>
    <property type="match status" value="1"/>
</dbReference>
<dbReference type="InterPro" id="IPR002477">
    <property type="entry name" value="Peptidoglycan-bd-like"/>
</dbReference>
<sequence>MRSASDAGVRPFYEARAWKAAWSPEAAESLREILGERAGHGLDRLRFLPADMPQEDAARDVALTKAALRYAIALSRGAVDPTNLYDVYTLPRPEDDLVAGLNTALNDGRLREWLGGLAPQSQSYRVLSKTYVDARGSSEGRSMSPIALDGIAEKGDSGPHVAAIVGRLRELGFLQSEGGKSKDVYTQEVASAVERLQASFGLTVDGVVGPSTLQALNFGPAARSRALAVALERQRWLERSPPGNRIDVNIAAAELAYYKDGTLVDRRKVVVGEPGNPTPQLQSQLYRLVANPTWTVPKSIERNELSDVSSAYLRRNNMVREGGWIVQQSGPDNALGLVKFDMDNQHAIYLHDTNAPRLFSEERRYFSHGCVRVEDAWGFARMLASDVQITGSWQSARAKDKETFVRLPEPIPVRLIYQDVVVSDGKPVYLLDPYGWNDAIAAKLGFEAGARKRINLQARDIGP</sequence>
<dbReference type="RefSeq" id="WP_367772748.1">
    <property type="nucleotide sequence ID" value="NZ_JBFNXR010000031.1"/>
</dbReference>
<dbReference type="PANTHER" id="PTHR41533">
    <property type="entry name" value="L,D-TRANSPEPTIDASE HI_1667-RELATED"/>
    <property type="match status" value="1"/>
</dbReference>
<feature type="domain" description="L,D-TPase catalytic" evidence="8">
    <location>
        <begin position="244"/>
        <end position="392"/>
    </location>
</feature>
<dbReference type="Proteomes" id="UP001556118">
    <property type="component" value="Unassembled WGS sequence"/>
</dbReference>
<keyword evidence="6 7" id="KW-0961">Cell wall biogenesis/degradation</keyword>
<dbReference type="InterPro" id="IPR036366">
    <property type="entry name" value="PGBDSf"/>
</dbReference>
<evidence type="ECO:0000256" key="3">
    <source>
        <dbReference type="ARBA" id="ARBA00022679"/>
    </source>
</evidence>
<gene>
    <name evidence="9" type="ORF">ABUH87_09190</name>
</gene>
<comment type="caution">
    <text evidence="9">The sequence shown here is derived from an EMBL/GenBank/DDBJ whole genome shotgun (WGS) entry which is preliminary data.</text>
</comment>